<dbReference type="PRINTS" id="PR00722">
    <property type="entry name" value="CHYMOTRYPSIN"/>
</dbReference>
<dbReference type="PROSITE" id="PS51888">
    <property type="entry name" value="CLIP"/>
    <property type="match status" value="1"/>
</dbReference>
<dbReference type="SMART" id="SM00680">
    <property type="entry name" value="CLIP"/>
    <property type="match status" value="1"/>
</dbReference>
<dbReference type="PROSITE" id="PS00134">
    <property type="entry name" value="TRYPSIN_HIS"/>
    <property type="match status" value="1"/>
</dbReference>
<dbReference type="InterPro" id="IPR001314">
    <property type="entry name" value="Peptidase_S1A"/>
</dbReference>
<evidence type="ECO:0000256" key="4">
    <source>
        <dbReference type="ARBA" id="ARBA00022801"/>
    </source>
</evidence>
<comment type="subcellular location">
    <subcellularLocation>
        <location evidence="11">Secreted</location>
    </subcellularLocation>
</comment>
<feature type="chain" id="PRO_5043097158" description="CLIP domain-containing serine protease" evidence="11">
    <location>
        <begin position="28"/>
        <end position="403"/>
    </location>
</feature>
<dbReference type="GO" id="GO:0004252">
    <property type="term" value="F:serine-type endopeptidase activity"/>
    <property type="evidence" value="ECO:0007669"/>
    <property type="project" value="UniProtKB-UniRule"/>
</dbReference>
<keyword evidence="5" id="KW-0353">Hemolymph clotting</keyword>
<evidence type="ECO:0000256" key="3">
    <source>
        <dbReference type="ARBA" id="ARBA00022729"/>
    </source>
</evidence>
<evidence type="ECO:0000256" key="7">
    <source>
        <dbReference type="ARBA" id="ARBA00023157"/>
    </source>
</evidence>
<feature type="signal peptide" evidence="11">
    <location>
        <begin position="1"/>
        <end position="27"/>
    </location>
</feature>
<keyword evidence="3 11" id="KW-0732">Signal</keyword>
<dbReference type="InterPro" id="IPR043504">
    <property type="entry name" value="Peptidase_S1_PA_chymotrypsin"/>
</dbReference>
<dbReference type="PROSITE" id="PS00135">
    <property type="entry name" value="TRYPSIN_SER"/>
    <property type="match status" value="1"/>
</dbReference>
<evidence type="ECO:0000256" key="11">
    <source>
        <dbReference type="RuleBase" id="RU366078"/>
    </source>
</evidence>
<evidence type="ECO:0000256" key="10">
    <source>
        <dbReference type="RuleBase" id="RU363034"/>
    </source>
</evidence>
<keyword evidence="2 10" id="KW-0645">Protease</keyword>
<dbReference type="FunFam" id="2.40.10.10:FF:000120">
    <property type="entry name" value="Putative serine protease"/>
    <property type="match status" value="1"/>
</dbReference>
<dbReference type="Pfam" id="PF12032">
    <property type="entry name" value="CLIP"/>
    <property type="match status" value="1"/>
</dbReference>
<evidence type="ECO:0000259" key="14">
    <source>
        <dbReference type="PROSITE" id="PS51888"/>
    </source>
</evidence>
<dbReference type="CDD" id="cd00190">
    <property type="entry name" value="Tryp_SPc"/>
    <property type="match status" value="1"/>
</dbReference>
<feature type="non-terminal residue" evidence="15">
    <location>
        <position position="403"/>
    </location>
</feature>
<dbReference type="PANTHER" id="PTHR24252">
    <property type="entry name" value="ACROSIN-RELATED"/>
    <property type="match status" value="1"/>
</dbReference>
<dbReference type="SMART" id="SM00020">
    <property type="entry name" value="Tryp_SPc"/>
    <property type="match status" value="1"/>
</dbReference>
<dbReference type="Gene3D" id="2.40.10.10">
    <property type="entry name" value="Trypsin-like serine proteases"/>
    <property type="match status" value="2"/>
</dbReference>
<dbReference type="PANTHER" id="PTHR24252:SF7">
    <property type="entry name" value="HYALIN"/>
    <property type="match status" value="1"/>
</dbReference>
<evidence type="ECO:0000256" key="8">
    <source>
        <dbReference type="ARBA" id="ARBA00024195"/>
    </source>
</evidence>
<evidence type="ECO:0000256" key="1">
    <source>
        <dbReference type="ARBA" id="ARBA00022659"/>
    </source>
</evidence>
<sequence>MKQHITNTFILIIKLSILSISLESVNAFNFLNENVASHDVHSRSRRQGIIFFGQEPPKPSSDCITPSQAPGNCISLTRCTVLFNQLQNNPSSAVIANLRKSICRFEKSTPIICCPIEDDSSPTTLTTEPPAPTEPPKGRDLLPEVCGQTFNCDRPRVVSGREVREDQDCWPWMAALGFEVPRGNSHDFLCGGALITNRHVVTAAHCVQGRPDLNIVRLGEIVLGRDDERVHKDIKIAEKIPHENFNPSSYANDIAILKLAEPVEFTDTSQIRPVCLPTTKFWENQTLENFRPIVAGWGSIEYNKGSSDHLLEAGVLVVPTPECATGYSRFKQISIDESTLCAGKDGKDACQGDSGGPLISIDPQGNTALVGVVSFGFRCAEPGFPGVYTRVTHYNDWIISKLN</sequence>
<accession>A0AAV2QH20</accession>
<keyword evidence="11" id="KW-0964">Secreted</keyword>
<organism evidence="15 16">
    <name type="scientific">Meganyctiphanes norvegica</name>
    <name type="common">Northern krill</name>
    <name type="synonym">Thysanopoda norvegica</name>
    <dbReference type="NCBI Taxonomy" id="48144"/>
    <lineage>
        <taxon>Eukaryota</taxon>
        <taxon>Metazoa</taxon>
        <taxon>Ecdysozoa</taxon>
        <taxon>Arthropoda</taxon>
        <taxon>Crustacea</taxon>
        <taxon>Multicrustacea</taxon>
        <taxon>Malacostraca</taxon>
        <taxon>Eumalacostraca</taxon>
        <taxon>Eucarida</taxon>
        <taxon>Euphausiacea</taxon>
        <taxon>Euphausiidae</taxon>
        <taxon>Meganyctiphanes</taxon>
    </lineage>
</organism>
<evidence type="ECO:0000256" key="9">
    <source>
        <dbReference type="ARBA" id="ARBA00052079"/>
    </source>
</evidence>
<dbReference type="EMBL" id="CAXKWB010006053">
    <property type="protein sequence ID" value="CAL4081154.1"/>
    <property type="molecule type" value="Genomic_DNA"/>
</dbReference>
<keyword evidence="7" id="KW-1015">Disulfide bond</keyword>
<name>A0AAV2QH20_MEGNR</name>
<dbReference type="GO" id="GO:0042381">
    <property type="term" value="P:hemolymph coagulation"/>
    <property type="evidence" value="ECO:0007669"/>
    <property type="project" value="UniProtKB-KW"/>
</dbReference>
<evidence type="ECO:0000259" key="13">
    <source>
        <dbReference type="PROSITE" id="PS50240"/>
    </source>
</evidence>
<dbReference type="Proteomes" id="UP001497623">
    <property type="component" value="Unassembled WGS sequence"/>
</dbReference>
<feature type="region of interest" description="Disordered" evidence="12">
    <location>
        <begin position="117"/>
        <end position="140"/>
    </location>
</feature>
<protein>
    <recommendedName>
        <fullName evidence="11">CLIP domain-containing serine protease</fullName>
        <ecNumber evidence="10">3.4.21.-</ecNumber>
    </recommendedName>
</protein>
<dbReference type="InterPro" id="IPR018114">
    <property type="entry name" value="TRYPSIN_HIS"/>
</dbReference>
<evidence type="ECO:0000256" key="6">
    <source>
        <dbReference type="ARBA" id="ARBA00022825"/>
    </source>
</evidence>
<feature type="domain" description="Clip" evidence="14">
    <location>
        <begin position="62"/>
        <end position="114"/>
    </location>
</feature>
<dbReference type="AlphaFoldDB" id="A0AAV2QH20"/>
<dbReference type="EC" id="3.4.21.-" evidence="10"/>
<comment type="domain">
    <text evidence="11">The clip domain consists of 35-55 residues which are 'knitted' together usually by 3 conserved disulfide bonds forming a clip-like compact structure.</text>
</comment>
<comment type="catalytic activity">
    <reaction evidence="9">
        <text>Selective cleavage of 103-Arg-|-Ser-104 and 124-Ile-|-Ile-125 bonds in Limulus clotting factor B to form activated factor B. Cleavage of -Pro-Arg-|-Xaa- bonds in synthetic substrates.</text>
        <dbReference type="EC" id="3.4.21.84"/>
    </reaction>
</comment>
<evidence type="ECO:0000256" key="2">
    <source>
        <dbReference type="ARBA" id="ARBA00022670"/>
    </source>
</evidence>
<dbReference type="SUPFAM" id="SSF50494">
    <property type="entry name" value="Trypsin-like serine proteases"/>
    <property type="match status" value="1"/>
</dbReference>
<evidence type="ECO:0000313" key="15">
    <source>
        <dbReference type="EMBL" id="CAL4081154.1"/>
    </source>
</evidence>
<dbReference type="InterPro" id="IPR022700">
    <property type="entry name" value="CLIP"/>
</dbReference>
<reference evidence="15 16" key="1">
    <citation type="submission" date="2024-05" db="EMBL/GenBank/DDBJ databases">
        <authorList>
            <person name="Wallberg A."/>
        </authorList>
    </citation>
    <scope>NUCLEOTIDE SEQUENCE [LARGE SCALE GENOMIC DNA]</scope>
</reference>
<feature type="domain" description="Peptidase S1" evidence="13">
    <location>
        <begin position="157"/>
        <end position="403"/>
    </location>
</feature>
<keyword evidence="6 10" id="KW-0720">Serine protease</keyword>
<evidence type="ECO:0000256" key="12">
    <source>
        <dbReference type="SAM" id="MobiDB-lite"/>
    </source>
</evidence>
<dbReference type="InterPro" id="IPR038565">
    <property type="entry name" value="CLIP_sf"/>
</dbReference>
<dbReference type="Gene3D" id="3.30.1640.30">
    <property type="match status" value="1"/>
</dbReference>
<comment type="similarity">
    <text evidence="8 11">Belongs to the peptidase S1 family. CLIP subfamily.</text>
</comment>
<comment type="caution">
    <text evidence="15">The sequence shown here is derived from an EMBL/GenBank/DDBJ whole genome shotgun (WGS) entry which is preliminary data.</text>
</comment>
<gene>
    <name evidence="15" type="ORF">MNOR_LOCUS11485</name>
</gene>
<dbReference type="InterPro" id="IPR009003">
    <property type="entry name" value="Peptidase_S1_PA"/>
</dbReference>
<dbReference type="GO" id="GO:0005576">
    <property type="term" value="C:extracellular region"/>
    <property type="evidence" value="ECO:0007669"/>
    <property type="project" value="UniProtKB-SubCell"/>
</dbReference>
<dbReference type="PROSITE" id="PS50240">
    <property type="entry name" value="TRYPSIN_DOM"/>
    <property type="match status" value="1"/>
</dbReference>
<dbReference type="InterPro" id="IPR033116">
    <property type="entry name" value="TRYPSIN_SER"/>
</dbReference>
<keyword evidence="4 10" id="KW-0378">Hydrolase</keyword>
<dbReference type="GO" id="GO:0006508">
    <property type="term" value="P:proteolysis"/>
    <property type="evidence" value="ECO:0007669"/>
    <property type="project" value="UniProtKB-KW"/>
</dbReference>
<dbReference type="Pfam" id="PF00089">
    <property type="entry name" value="Trypsin"/>
    <property type="match status" value="1"/>
</dbReference>
<proteinExistence type="inferred from homology"/>
<keyword evidence="16" id="KW-1185">Reference proteome</keyword>
<keyword evidence="1" id="KW-0768">Sushi</keyword>
<dbReference type="InterPro" id="IPR001254">
    <property type="entry name" value="Trypsin_dom"/>
</dbReference>
<evidence type="ECO:0000313" key="16">
    <source>
        <dbReference type="Proteomes" id="UP001497623"/>
    </source>
</evidence>
<evidence type="ECO:0000256" key="5">
    <source>
        <dbReference type="ARBA" id="ARBA00022820"/>
    </source>
</evidence>